<dbReference type="GO" id="GO:0008840">
    <property type="term" value="F:4-hydroxy-tetrahydrodipicolinate synthase activity"/>
    <property type="evidence" value="ECO:0007669"/>
    <property type="project" value="TreeGrafter"/>
</dbReference>
<evidence type="ECO:0000313" key="3">
    <source>
        <dbReference type="EMBL" id="PYI67454.1"/>
    </source>
</evidence>
<name>A0A2V5LAE7_9MICC</name>
<dbReference type="RefSeq" id="WP_110500893.1">
    <property type="nucleotide sequence ID" value="NZ_QJVD01000009.1"/>
</dbReference>
<dbReference type="PANTHER" id="PTHR12128">
    <property type="entry name" value="DIHYDRODIPICOLINATE SYNTHASE"/>
    <property type="match status" value="1"/>
</dbReference>
<evidence type="ECO:0000256" key="1">
    <source>
        <dbReference type="ARBA" id="ARBA00007592"/>
    </source>
</evidence>
<reference evidence="3 4" key="1">
    <citation type="submission" date="2018-05" db="EMBL/GenBank/DDBJ databases">
        <title>Genetic diversity of glacier-inhabiting Cryobacterium bacteria in China and description of Cryobacterium mengkeensis sp. nov. and Arthrobacter glacialis sp. nov.</title>
        <authorList>
            <person name="Liu Q."/>
            <person name="Xin Y.-H."/>
        </authorList>
    </citation>
    <scope>NUCLEOTIDE SEQUENCE [LARGE SCALE GENOMIC DNA]</scope>
    <source>
        <strain evidence="3 4">LI2</strain>
    </source>
</reference>
<comment type="similarity">
    <text evidence="1">Belongs to the DapA family.</text>
</comment>
<protein>
    <recommendedName>
        <fullName evidence="5">Dihydrodipicolinate synthase family protein</fullName>
    </recommendedName>
</protein>
<organism evidence="3 4">
    <name type="scientific">Arthrobacter livingstonensis</name>
    <dbReference type="NCBI Taxonomy" id="670078"/>
    <lineage>
        <taxon>Bacteria</taxon>
        <taxon>Bacillati</taxon>
        <taxon>Actinomycetota</taxon>
        <taxon>Actinomycetes</taxon>
        <taxon>Micrococcales</taxon>
        <taxon>Micrococcaceae</taxon>
        <taxon>Arthrobacter</taxon>
    </lineage>
</organism>
<evidence type="ECO:0008006" key="5">
    <source>
        <dbReference type="Google" id="ProtNLM"/>
    </source>
</evidence>
<dbReference type="EMBL" id="QJVD01000009">
    <property type="protein sequence ID" value="PYI67454.1"/>
    <property type="molecule type" value="Genomic_DNA"/>
</dbReference>
<dbReference type="Proteomes" id="UP000247832">
    <property type="component" value="Unassembled WGS sequence"/>
</dbReference>
<dbReference type="OrthoDB" id="9778880at2"/>
<evidence type="ECO:0000256" key="2">
    <source>
        <dbReference type="ARBA" id="ARBA00023239"/>
    </source>
</evidence>
<accession>A0A2V5LAE7</accession>
<proteinExistence type="inferred from homology"/>
<dbReference type="Gene3D" id="3.20.20.70">
    <property type="entry name" value="Aldolase class I"/>
    <property type="match status" value="1"/>
</dbReference>
<dbReference type="InterPro" id="IPR013785">
    <property type="entry name" value="Aldolase_TIM"/>
</dbReference>
<dbReference type="PANTHER" id="PTHR12128:SF66">
    <property type="entry name" value="4-HYDROXY-2-OXOGLUTARATE ALDOLASE, MITOCHONDRIAL"/>
    <property type="match status" value="1"/>
</dbReference>
<comment type="caution">
    <text evidence="3">The sequence shown here is derived from an EMBL/GenBank/DDBJ whole genome shotgun (WGS) entry which is preliminary data.</text>
</comment>
<gene>
    <name evidence="3" type="ORF">CVV68_10155</name>
</gene>
<dbReference type="InterPro" id="IPR002220">
    <property type="entry name" value="DapA-like"/>
</dbReference>
<sequence length="109" mass="11129">MKPLTDDGEPNLGALSNLVRNSAAADVSGVTVLATSGAGVTLDRGERRPVVEAAVDAAHAPGKISIPVLAAVSPPSTREVLHLAWDAEQAGAGGLLLAPFSYFPCRTQK</sequence>
<evidence type="ECO:0000313" key="4">
    <source>
        <dbReference type="Proteomes" id="UP000247832"/>
    </source>
</evidence>
<dbReference type="Pfam" id="PF00701">
    <property type="entry name" value="DHDPS"/>
    <property type="match status" value="1"/>
</dbReference>
<keyword evidence="2" id="KW-0456">Lyase</keyword>
<dbReference type="SUPFAM" id="SSF51569">
    <property type="entry name" value="Aldolase"/>
    <property type="match status" value="1"/>
</dbReference>
<keyword evidence="4" id="KW-1185">Reference proteome</keyword>
<dbReference type="AlphaFoldDB" id="A0A2V5LAE7"/>